<evidence type="ECO:0000256" key="1">
    <source>
        <dbReference type="SAM" id="Phobius"/>
    </source>
</evidence>
<dbReference type="GeneID" id="87835200"/>
<reference evidence="2" key="1">
    <citation type="journal article" date="2023" name="Mol. Phylogenet. Evol.">
        <title>Genome-scale phylogeny and comparative genomics of the fungal order Sordariales.</title>
        <authorList>
            <person name="Hensen N."/>
            <person name="Bonometti L."/>
            <person name="Westerberg I."/>
            <person name="Brannstrom I.O."/>
            <person name="Guillou S."/>
            <person name="Cros-Aarteil S."/>
            <person name="Calhoun S."/>
            <person name="Haridas S."/>
            <person name="Kuo A."/>
            <person name="Mondo S."/>
            <person name="Pangilinan J."/>
            <person name="Riley R."/>
            <person name="LaButti K."/>
            <person name="Andreopoulos B."/>
            <person name="Lipzen A."/>
            <person name="Chen C."/>
            <person name="Yan M."/>
            <person name="Daum C."/>
            <person name="Ng V."/>
            <person name="Clum A."/>
            <person name="Steindorff A."/>
            <person name="Ohm R.A."/>
            <person name="Martin F."/>
            <person name="Silar P."/>
            <person name="Natvig D.O."/>
            <person name="Lalanne C."/>
            <person name="Gautier V."/>
            <person name="Ament-Velasquez S.L."/>
            <person name="Kruys A."/>
            <person name="Hutchinson M.I."/>
            <person name="Powell A.J."/>
            <person name="Barry K."/>
            <person name="Miller A.N."/>
            <person name="Grigoriev I.V."/>
            <person name="Debuchy R."/>
            <person name="Gladieux P."/>
            <person name="Hiltunen Thoren M."/>
            <person name="Johannesson H."/>
        </authorList>
    </citation>
    <scope>NUCLEOTIDE SEQUENCE</scope>
    <source>
        <strain evidence="2">CBS 168.71</strain>
    </source>
</reference>
<reference evidence="2" key="2">
    <citation type="submission" date="2023-06" db="EMBL/GenBank/DDBJ databases">
        <authorList>
            <consortium name="Lawrence Berkeley National Laboratory"/>
            <person name="Haridas S."/>
            <person name="Hensen N."/>
            <person name="Bonometti L."/>
            <person name="Westerberg I."/>
            <person name="Brannstrom I.O."/>
            <person name="Guillou S."/>
            <person name="Cros-Aarteil S."/>
            <person name="Calhoun S."/>
            <person name="Kuo A."/>
            <person name="Mondo S."/>
            <person name="Pangilinan J."/>
            <person name="Riley R."/>
            <person name="Labutti K."/>
            <person name="Andreopoulos B."/>
            <person name="Lipzen A."/>
            <person name="Chen C."/>
            <person name="Yanf M."/>
            <person name="Daum C."/>
            <person name="Ng V."/>
            <person name="Clum A."/>
            <person name="Steindorff A."/>
            <person name="Ohm R."/>
            <person name="Martin F."/>
            <person name="Silar P."/>
            <person name="Natvig D."/>
            <person name="Lalanne C."/>
            <person name="Gautier V."/>
            <person name="Ament-Velasquez S.L."/>
            <person name="Kruys A."/>
            <person name="Hutchinson M.I."/>
            <person name="Powell A.J."/>
            <person name="Barry K."/>
            <person name="Miller A.N."/>
            <person name="Grigoriev I.V."/>
            <person name="Debuchy R."/>
            <person name="Gladieux P."/>
            <person name="Thoren M.H."/>
            <person name="Johannesson H."/>
        </authorList>
    </citation>
    <scope>NUCLEOTIDE SEQUENCE</scope>
    <source>
        <strain evidence="2">CBS 168.71</strain>
    </source>
</reference>
<proteinExistence type="predicted"/>
<evidence type="ECO:0000313" key="2">
    <source>
        <dbReference type="EMBL" id="KAK3295140.1"/>
    </source>
</evidence>
<feature type="transmembrane region" description="Helical" evidence="1">
    <location>
        <begin position="6"/>
        <end position="26"/>
    </location>
</feature>
<evidence type="ECO:0000313" key="3">
    <source>
        <dbReference type="Proteomes" id="UP001278766"/>
    </source>
</evidence>
<gene>
    <name evidence="2" type="ORF">B0H64DRAFT_139316</name>
</gene>
<dbReference type="Proteomes" id="UP001278766">
    <property type="component" value="Unassembled WGS sequence"/>
</dbReference>
<keyword evidence="1" id="KW-0812">Transmembrane</keyword>
<name>A0AAE0HEY4_9PEZI</name>
<protein>
    <submittedName>
        <fullName evidence="2">Uncharacterized protein</fullName>
    </submittedName>
</protein>
<organism evidence="2 3">
    <name type="scientific">Chaetomium fimeti</name>
    <dbReference type="NCBI Taxonomy" id="1854472"/>
    <lineage>
        <taxon>Eukaryota</taxon>
        <taxon>Fungi</taxon>
        <taxon>Dikarya</taxon>
        <taxon>Ascomycota</taxon>
        <taxon>Pezizomycotina</taxon>
        <taxon>Sordariomycetes</taxon>
        <taxon>Sordariomycetidae</taxon>
        <taxon>Sordariales</taxon>
        <taxon>Chaetomiaceae</taxon>
        <taxon>Chaetomium</taxon>
    </lineage>
</organism>
<keyword evidence="3" id="KW-1185">Reference proteome</keyword>
<dbReference type="EMBL" id="JAUEPN010000004">
    <property type="protein sequence ID" value="KAK3295140.1"/>
    <property type="molecule type" value="Genomic_DNA"/>
</dbReference>
<keyword evidence="1" id="KW-0472">Membrane</keyword>
<keyword evidence="1" id="KW-1133">Transmembrane helix</keyword>
<sequence length="223" mass="25249">MRWPSGVSVLSFVFAIGFFPFSVFPFNRTTSRKFHTLIVTIRRPVMFCVELDNERFHYQKWRPSKTDCRSGPSVHLYLSESAREVWLAHLARCVERCNTNAFGAEVDWQYRCADVGSEIKLYQAIMLTRKSSGGVLRCADESCVVSANHSDPRPNLDILFVGIDGGRQPRNPPSWWLPLGLRGPEGPLMPRSRHPRPASSGSSFRVSQTLEVDFSIRGWASVS</sequence>
<comment type="caution">
    <text evidence="2">The sequence shown here is derived from an EMBL/GenBank/DDBJ whole genome shotgun (WGS) entry which is preliminary data.</text>
</comment>
<accession>A0AAE0HEY4</accession>
<dbReference type="RefSeq" id="XP_062658654.1">
    <property type="nucleotide sequence ID" value="XM_062798252.1"/>
</dbReference>
<dbReference type="AlphaFoldDB" id="A0AAE0HEY4"/>